<proteinExistence type="predicted"/>
<dbReference type="Gramene" id="KZM92515">
    <property type="protein sequence ID" value="KZM92515"/>
    <property type="gene ID" value="DCAR_020120"/>
</dbReference>
<organism evidence="1 2">
    <name type="scientific">Daucus carota subsp. sativus</name>
    <name type="common">Carrot</name>
    <dbReference type="NCBI Taxonomy" id="79200"/>
    <lineage>
        <taxon>Eukaryota</taxon>
        <taxon>Viridiplantae</taxon>
        <taxon>Streptophyta</taxon>
        <taxon>Embryophyta</taxon>
        <taxon>Tracheophyta</taxon>
        <taxon>Spermatophyta</taxon>
        <taxon>Magnoliopsida</taxon>
        <taxon>eudicotyledons</taxon>
        <taxon>Gunneridae</taxon>
        <taxon>Pentapetalae</taxon>
        <taxon>asterids</taxon>
        <taxon>campanulids</taxon>
        <taxon>Apiales</taxon>
        <taxon>Apiaceae</taxon>
        <taxon>Apioideae</taxon>
        <taxon>Scandiceae</taxon>
        <taxon>Daucinae</taxon>
        <taxon>Daucus</taxon>
        <taxon>Daucus sect. Daucus</taxon>
    </lineage>
</organism>
<keyword evidence="2" id="KW-1185">Reference proteome</keyword>
<reference evidence="1" key="1">
    <citation type="journal article" date="2016" name="Nat. Genet.">
        <title>A high-quality carrot genome assembly provides new insights into carotenoid accumulation and asterid genome evolution.</title>
        <authorList>
            <person name="Iorizzo M."/>
            <person name="Ellison S."/>
            <person name="Senalik D."/>
            <person name="Zeng P."/>
            <person name="Satapoomin P."/>
            <person name="Huang J."/>
            <person name="Bowman M."/>
            <person name="Iovene M."/>
            <person name="Sanseverino W."/>
            <person name="Cavagnaro P."/>
            <person name="Yildiz M."/>
            <person name="Macko-Podgorni A."/>
            <person name="Moranska E."/>
            <person name="Grzebelus E."/>
            <person name="Grzebelus D."/>
            <person name="Ashrafi H."/>
            <person name="Zheng Z."/>
            <person name="Cheng S."/>
            <person name="Spooner D."/>
            <person name="Van Deynze A."/>
            <person name="Simon P."/>
        </authorList>
    </citation>
    <scope>NUCLEOTIDE SEQUENCE</scope>
    <source>
        <tissue evidence="1">Leaf</tissue>
    </source>
</reference>
<gene>
    <name evidence="1" type="ORF">DCAR_0626332</name>
</gene>
<evidence type="ECO:0000313" key="1">
    <source>
        <dbReference type="EMBL" id="WOH06903.1"/>
    </source>
</evidence>
<dbReference type="Pfam" id="PF12776">
    <property type="entry name" value="Myb_DNA-bind_3"/>
    <property type="match status" value="1"/>
</dbReference>
<name>A0A164X041_DAUCS</name>
<sequence>MAGSFKWTEDLHALFVELCATEVFKGNQVGASLSKEAWARVRKELTAQKKVVCVHKQLKNHWEKMKDEYQTFKKLKFGESGLTWNESTKMIEAPELWWLQKIQVNPKFKKFRNKDLSLIMTYYETLFGNIVATGERARTADTYSAVNLETGVEFTDDAGDDGKEGIGDSEDNNMQLPPNLFPSTSLKFGKSRGSKRKRSGVEMICDCLDRLVAAMSSRSTQSTAAQLKAANDNAALKEAFDILNNMEQEQVIPGSDLYCFAAQVFMHDRHNRCFFLKAPSNDVRLQQLLYAFKAAGHNFGGQ</sequence>
<dbReference type="KEGG" id="dcr:108225577"/>
<protein>
    <submittedName>
        <fullName evidence="1">Uncharacterized protein</fullName>
    </submittedName>
</protein>
<dbReference type="InterPro" id="IPR024752">
    <property type="entry name" value="Myb/SANT-like_dom"/>
</dbReference>
<dbReference type="AlphaFoldDB" id="A0A164X041"/>
<dbReference type="Proteomes" id="UP000077755">
    <property type="component" value="Chromosome 6"/>
</dbReference>
<dbReference type="PANTHER" id="PTHR31704:SF37">
    <property type="entry name" value="HEAT SHOCK PROTEIN"/>
    <property type="match status" value="1"/>
</dbReference>
<dbReference type="OMA" id="SGVEMIC"/>
<dbReference type="PANTHER" id="PTHR31704">
    <property type="entry name" value="MYB/SANT-LIKE DNA-BINDING DOMAIN PROTEIN-RELATED"/>
    <property type="match status" value="1"/>
</dbReference>
<dbReference type="EMBL" id="CP093348">
    <property type="protein sequence ID" value="WOH06903.1"/>
    <property type="molecule type" value="Genomic_DNA"/>
</dbReference>
<dbReference type="OrthoDB" id="1299372at2759"/>
<reference evidence="1" key="2">
    <citation type="submission" date="2022-03" db="EMBL/GenBank/DDBJ databases">
        <title>Draft title - Genomic analysis of global carrot germplasm unveils the trajectory of domestication and the origin of high carotenoid orange carrot.</title>
        <authorList>
            <person name="Iorizzo M."/>
            <person name="Ellison S."/>
            <person name="Senalik D."/>
            <person name="Macko-Podgorni A."/>
            <person name="Grzebelus D."/>
            <person name="Bostan H."/>
            <person name="Rolling W."/>
            <person name="Curaba J."/>
            <person name="Simon P."/>
        </authorList>
    </citation>
    <scope>NUCLEOTIDE SEQUENCE</scope>
    <source>
        <tissue evidence="1">Leaf</tissue>
    </source>
</reference>
<evidence type="ECO:0000313" key="2">
    <source>
        <dbReference type="Proteomes" id="UP000077755"/>
    </source>
</evidence>
<accession>A0A164X041</accession>